<organism evidence="1 2">
    <name type="scientific">Dichanthelium oligosanthes</name>
    <dbReference type="NCBI Taxonomy" id="888268"/>
    <lineage>
        <taxon>Eukaryota</taxon>
        <taxon>Viridiplantae</taxon>
        <taxon>Streptophyta</taxon>
        <taxon>Embryophyta</taxon>
        <taxon>Tracheophyta</taxon>
        <taxon>Spermatophyta</taxon>
        <taxon>Magnoliopsida</taxon>
        <taxon>Liliopsida</taxon>
        <taxon>Poales</taxon>
        <taxon>Poaceae</taxon>
        <taxon>PACMAD clade</taxon>
        <taxon>Panicoideae</taxon>
        <taxon>Panicodae</taxon>
        <taxon>Paniceae</taxon>
        <taxon>Dichantheliinae</taxon>
        <taxon>Dichanthelium</taxon>
    </lineage>
</organism>
<gene>
    <name evidence="1" type="ORF">BAE44_0004640</name>
</gene>
<sequence length="94" mass="10877">MPRRDVSLPDAFSLLLGKGWFWFGWVGSYDYDFSSNPLGKPFVSLLLHLRFWLRADPDQWPPEANLLVAAYYGDIRHLKGTCVNPNPHYRTLPV</sequence>
<evidence type="ECO:0000313" key="1">
    <source>
        <dbReference type="EMBL" id="OEL34341.1"/>
    </source>
</evidence>
<dbReference type="AlphaFoldDB" id="A0A1E5WAA7"/>
<accession>A0A1E5WAA7</accession>
<protein>
    <submittedName>
        <fullName evidence="1">Uncharacterized protein</fullName>
    </submittedName>
</protein>
<proteinExistence type="predicted"/>
<reference evidence="1 2" key="1">
    <citation type="submission" date="2016-09" db="EMBL/GenBank/DDBJ databases">
        <title>The draft genome of Dichanthelium oligosanthes: A C3 panicoid grass species.</title>
        <authorList>
            <person name="Studer A.J."/>
            <person name="Schnable J.C."/>
            <person name="Brutnell T.P."/>
        </authorList>
    </citation>
    <scope>NUCLEOTIDE SEQUENCE [LARGE SCALE GENOMIC DNA]</scope>
    <source>
        <strain evidence="2">cv. Kellogg 1175</strain>
        <tissue evidence="1">Leaf</tissue>
    </source>
</reference>
<evidence type="ECO:0000313" key="2">
    <source>
        <dbReference type="Proteomes" id="UP000095767"/>
    </source>
</evidence>
<keyword evidence="2" id="KW-1185">Reference proteome</keyword>
<dbReference type="Proteomes" id="UP000095767">
    <property type="component" value="Unassembled WGS sequence"/>
</dbReference>
<comment type="caution">
    <text evidence="1">The sequence shown here is derived from an EMBL/GenBank/DDBJ whole genome shotgun (WGS) entry which is preliminary data.</text>
</comment>
<dbReference type="EMBL" id="LWDX02015634">
    <property type="protein sequence ID" value="OEL34341.1"/>
    <property type="molecule type" value="Genomic_DNA"/>
</dbReference>
<name>A0A1E5WAA7_9POAL</name>